<proteinExistence type="predicted"/>
<feature type="compositionally biased region" description="Low complexity" evidence="1">
    <location>
        <begin position="24"/>
        <end position="35"/>
    </location>
</feature>
<reference evidence="3 4" key="1">
    <citation type="submission" date="2021-05" db="EMBL/GenBank/DDBJ databases">
        <title>Complete genome of Nocardioides aquaticus KCTC 9944T isolated from meromictic and hypersaline Ekho Lake, Antarctica.</title>
        <authorList>
            <person name="Hwang K."/>
            <person name="Kim K.M."/>
            <person name="Choe H."/>
        </authorList>
    </citation>
    <scope>NUCLEOTIDE SEQUENCE [LARGE SCALE GENOMIC DNA]</scope>
    <source>
        <strain evidence="3 4">KCTC 9944</strain>
    </source>
</reference>
<dbReference type="InterPro" id="IPR038008">
    <property type="entry name" value="Jag_KH"/>
</dbReference>
<sequence>MSEQIDERDQTEPQVGADGGAVSPDGVAPDAAGDAPRGDADDVATVDAPEGGSEQRTPAAEGTPDRLSQLEQEGDIAADYLEELLDIADLDGDLDMDVDGDRAAVSIVGADLGQLVGKDGEVLDALQELTRLAVYRETGERSRLMLDISGHRAEQKRRLEELAARTIAEVRESGSPASLEPMSPFQRKVVHDAVAAAGLASESEGTEPRRYVVVLPAG</sequence>
<dbReference type="Pfam" id="PF01424">
    <property type="entry name" value="R3H"/>
    <property type="match status" value="1"/>
</dbReference>
<evidence type="ECO:0000313" key="3">
    <source>
        <dbReference type="EMBL" id="QVT82066.1"/>
    </source>
</evidence>
<dbReference type="InterPro" id="IPR039247">
    <property type="entry name" value="KhpB"/>
</dbReference>
<dbReference type="InterPro" id="IPR034079">
    <property type="entry name" value="R3H_KhpB"/>
</dbReference>
<evidence type="ECO:0000313" key="4">
    <source>
        <dbReference type="Proteomes" id="UP000679307"/>
    </source>
</evidence>
<organism evidence="3 4">
    <name type="scientific">Nocardioides aquaticus</name>
    <dbReference type="NCBI Taxonomy" id="160826"/>
    <lineage>
        <taxon>Bacteria</taxon>
        <taxon>Bacillati</taxon>
        <taxon>Actinomycetota</taxon>
        <taxon>Actinomycetes</taxon>
        <taxon>Propionibacteriales</taxon>
        <taxon>Nocardioidaceae</taxon>
        <taxon>Nocardioides</taxon>
    </lineage>
</organism>
<dbReference type="SMART" id="SM00393">
    <property type="entry name" value="R3H"/>
    <property type="match status" value="1"/>
</dbReference>
<feature type="domain" description="R3H" evidence="2">
    <location>
        <begin position="153"/>
        <end position="218"/>
    </location>
</feature>
<name>A0ABX8EQB5_9ACTN</name>
<keyword evidence="4" id="KW-1185">Reference proteome</keyword>
<evidence type="ECO:0000256" key="1">
    <source>
        <dbReference type="SAM" id="MobiDB-lite"/>
    </source>
</evidence>
<dbReference type="PANTHER" id="PTHR35800">
    <property type="entry name" value="PROTEIN JAG"/>
    <property type="match status" value="1"/>
</dbReference>
<accession>A0ABX8EQB5</accession>
<evidence type="ECO:0000259" key="2">
    <source>
        <dbReference type="PROSITE" id="PS51061"/>
    </source>
</evidence>
<dbReference type="InterPro" id="IPR001374">
    <property type="entry name" value="R3H_dom"/>
</dbReference>
<feature type="compositionally biased region" description="Basic and acidic residues" evidence="1">
    <location>
        <begin position="1"/>
        <end position="11"/>
    </location>
</feature>
<dbReference type="Pfam" id="PF13083">
    <property type="entry name" value="KH_KhpA-B"/>
    <property type="match status" value="1"/>
</dbReference>
<dbReference type="PROSITE" id="PS51061">
    <property type="entry name" value="R3H"/>
    <property type="match status" value="1"/>
</dbReference>
<dbReference type="PANTHER" id="PTHR35800:SF1">
    <property type="entry name" value="RNA-BINDING PROTEIN KHPB"/>
    <property type="match status" value="1"/>
</dbReference>
<dbReference type="EMBL" id="CP075371">
    <property type="protein sequence ID" value="QVT82066.1"/>
    <property type="molecule type" value="Genomic_DNA"/>
</dbReference>
<dbReference type="CDD" id="cd02644">
    <property type="entry name" value="R3H_jag"/>
    <property type="match status" value="1"/>
</dbReference>
<dbReference type="Proteomes" id="UP000679307">
    <property type="component" value="Chromosome"/>
</dbReference>
<gene>
    <name evidence="3" type="ORF">ENKNEFLB_04485</name>
</gene>
<feature type="region of interest" description="Disordered" evidence="1">
    <location>
        <begin position="1"/>
        <end position="67"/>
    </location>
</feature>
<protein>
    <recommendedName>
        <fullName evidence="2">R3H domain-containing protein</fullName>
    </recommendedName>
</protein>
<dbReference type="CDD" id="cd02414">
    <property type="entry name" value="KH-II_Jag"/>
    <property type="match status" value="1"/>
</dbReference>